<keyword evidence="7 14" id="KW-0418">Kinase</keyword>
<dbReference type="SMART" id="SM00387">
    <property type="entry name" value="HATPase_c"/>
    <property type="match status" value="1"/>
</dbReference>
<evidence type="ECO:0000256" key="1">
    <source>
        <dbReference type="ARBA" id="ARBA00004651"/>
    </source>
</evidence>
<organism evidence="14 15">
    <name type="scientific">Paenibacillus nasutitermitis</name>
    <dbReference type="NCBI Taxonomy" id="1652958"/>
    <lineage>
        <taxon>Bacteria</taxon>
        <taxon>Bacillati</taxon>
        <taxon>Bacillota</taxon>
        <taxon>Bacilli</taxon>
        <taxon>Bacillales</taxon>
        <taxon>Paenibacillaceae</taxon>
        <taxon>Paenibacillus</taxon>
    </lineage>
</organism>
<feature type="transmembrane region" description="Helical" evidence="12">
    <location>
        <begin position="313"/>
        <end position="336"/>
    </location>
</feature>
<feature type="domain" description="HAMP" evidence="13">
    <location>
        <begin position="333"/>
        <end position="384"/>
    </location>
</feature>
<dbReference type="GO" id="GO:0000155">
    <property type="term" value="F:phosphorelay sensor kinase activity"/>
    <property type="evidence" value="ECO:0007669"/>
    <property type="project" value="InterPro"/>
</dbReference>
<dbReference type="PANTHER" id="PTHR34220:SF11">
    <property type="entry name" value="SENSOR PROTEIN KINASE HPTS"/>
    <property type="match status" value="1"/>
</dbReference>
<protein>
    <submittedName>
        <fullName evidence="14">Sensor histidine kinase</fullName>
    </submittedName>
</protein>
<dbReference type="PANTHER" id="PTHR34220">
    <property type="entry name" value="SENSOR HISTIDINE KINASE YPDA"/>
    <property type="match status" value="1"/>
</dbReference>
<evidence type="ECO:0000256" key="7">
    <source>
        <dbReference type="ARBA" id="ARBA00022777"/>
    </source>
</evidence>
<dbReference type="Gene3D" id="3.30.450.20">
    <property type="entry name" value="PAS domain"/>
    <property type="match status" value="1"/>
</dbReference>
<evidence type="ECO:0000256" key="5">
    <source>
        <dbReference type="ARBA" id="ARBA00022692"/>
    </source>
</evidence>
<evidence type="ECO:0000256" key="9">
    <source>
        <dbReference type="ARBA" id="ARBA00022989"/>
    </source>
</evidence>
<keyword evidence="11 12" id="KW-0472">Membrane</keyword>
<keyword evidence="4" id="KW-0808">Transferase</keyword>
<reference evidence="14" key="1">
    <citation type="journal article" date="2014" name="Int. J. Syst. Evol. Microbiol.">
        <title>Complete genome sequence of Corynebacterium casei LMG S-19264T (=DSM 44701T), isolated from a smear-ripened cheese.</title>
        <authorList>
            <consortium name="US DOE Joint Genome Institute (JGI-PGF)"/>
            <person name="Walter F."/>
            <person name="Albersmeier A."/>
            <person name="Kalinowski J."/>
            <person name="Ruckert C."/>
        </authorList>
    </citation>
    <scope>NUCLEOTIDE SEQUENCE</scope>
    <source>
        <strain evidence="14">CGMCC 1.15178</strain>
    </source>
</reference>
<evidence type="ECO:0000256" key="11">
    <source>
        <dbReference type="ARBA" id="ARBA00023136"/>
    </source>
</evidence>
<evidence type="ECO:0000256" key="2">
    <source>
        <dbReference type="ARBA" id="ARBA00022475"/>
    </source>
</evidence>
<comment type="caution">
    <text evidence="14">The sequence shown here is derived from an EMBL/GenBank/DDBJ whole genome shotgun (WGS) entry which is preliminary data.</text>
</comment>
<feature type="transmembrane region" description="Helical" evidence="12">
    <location>
        <begin position="20"/>
        <end position="43"/>
    </location>
</feature>
<dbReference type="PROSITE" id="PS50885">
    <property type="entry name" value="HAMP"/>
    <property type="match status" value="1"/>
</dbReference>
<dbReference type="Gene3D" id="3.30.565.10">
    <property type="entry name" value="Histidine kinase-like ATPase, C-terminal domain"/>
    <property type="match status" value="1"/>
</dbReference>
<evidence type="ECO:0000256" key="3">
    <source>
        <dbReference type="ARBA" id="ARBA00022553"/>
    </source>
</evidence>
<dbReference type="InterPro" id="IPR003594">
    <property type="entry name" value="HATPase_dom"/>
</dbReference>
<evidence type="ECO:0000256" key="12">
    <source>
        <dbReference type="SAM" id="Phobius"/>
    </source>
</evidence>
<dbReference type="SUPFAM" id="SSF158472">
    <property type="entry name" value="HAMP domain-like"/>
    <property type="match status" value="1"/>
</dbReference>
<reference evidence="14" key="2">
    <citation type="submission" date="2020-09" db="EMBL/GenBank/DDBJ databases">
        <authorList>
            <person name="Sun Q."/>
            <person name="Zhou Y."/>
        </authorList>
    </citation>
    <scope>NUCLEOTIDE SEQUENCE</scope>
    <source>
        <strain evidence="14">CGMCC 1.15178</strain>
    </source>
</reference>
<evidence type="ECO:0000313" key="15">
    <source>
        <dbReference type="Proteomes" id="UP000612456"/>
    </source>
</evidence>
<keyword evidence="15" id="KW-1185">Reference proteome</keyword>
<gene>
    <name evidence="14" type="ORF">GCM10010911_02460</name>
</gene>
<dbReference type="InterPro" id="IPR010559">
    <property type="entry name" value="Sig_transdc_His_kin_internal"/>
</dbReference>
<dbReference type="GO" id="GO:0005524">
    <property type="term" value="F:ATP binding"/>
    <property type="evidence" value="ECO:0007669"/>
    <property type="project" value="UniProtKB-KW"/>
</dbReference>
<accession>A0A916YJP4</accession>
<dbReference type="Gene3D" id="1.10.287.130">
    <property type="match status" value="1"/>
</dbReference>
<dbReference type="Proteomes" id="UP000612456">
    <property type="component" value="Unassembled WGS sequence"/>
</dbReference>
<evidence type="ECO:0000259" key="13">
    <source>
        <dbReference type="PROSITE" id="PS50885"/>
    </source>
</evidence>
<dbReference type="Pfam" id="PF06580">
    <property type="entry name" value="His_kinase"/>
    <property type="match status" value="1"/>
</dbReference>
<dbReference type="InterPro" id="IPR050640">
    <property type="entry name" value="Bact_2-comp_sensor_kinase"/>
</dbReference>
<dbReference type="InterPro" id="IPR033479">
    <property type="entry name" value="dCache_1"/>
</dbReference>
<dbReference type="SUPFAM" id="SSF55874">
    <property type="entry name" value="ATPase domain of HSP90 chaperone/DNA topoisomerase II/histidine kinase"/>
    <property type="match status" value="1"/>
</dbReference>
<evidence type="ECO:0000256" key="4">
    <source>
        <dbReference type="ARBA" id="ARBA00022679"/>
    </source>
</evidence>
<dbReference type="InterPro" id="IPR036890">
    <property type="entry name" value="HATPase_C_sf"/>
</dbReference>
<keyword evidence="6" id="KW-0547">Nucleotide-binding</keyword>
<keyword evidence="5 12" id="KW-0812">Transmembrane</keyword>
<keyword evidence="2" id="KW-1003">Cell membrane</keyword>
<dbReference type="Pfam" id="PF02743">
    <property type="entry name" value="dCache_1"/>
    <property type="match status" value="1"/>
</dbReference>
<dbReference type="InterPro" id="IPR003660">
    <property type="entry name" value="HAMP_dom"/>
</dbReference>
<dbReference type="GO" id="GO:0005886">
    <property type="term" value="C:plasma membrane"/>
    <property type="evidence" value="ECO:0007669"/>
    <property type="project" value="UniProtKB-SubCell"/>
</dbReference>
<evidence type="ECO:0000313" key="14">
    <source>
        <dbReference type="EMBL" id="GGD48461.1"/>
    </source>
</evidence>
<proteinExistence type="predicted"/>
<dbReference type="EMBL" id="BMHP01000001">
    <property type="protein sequence ID" value="GGD48461.1"/>
    <property type="molecule type" value="Genomic_DNA"/>
</dbReference>
<evidence type="ECO:0000256" key="8">
    <source>
        <dbReference type="ARBA" id="ARBA00022840"/>
    </source>
</evidence>
<keyword evidence="9 12" id="KW-1133">Transmembrane helix</keyword>
<dbReference type="Pfam" id="PF02518">
    <property type="entry name" value="HATPase_c"/>
    <property type="match status" value="1"/>
</dbReference>
<keyword evidence="8" id="KW-0067">ATP-binding</keyword>
<keyword evidence="10" id="KW-0902">Two-component regulatory system</keyword>
<sequence length="601" mass="67814">MAMNKLKERFLQSSLRNKLILAFACFIIVPFFVVGGTLSWLYVNSNRTMLLDAVVENNKQVIKNIDTSLQPIMRLSILPMQDKTLLQMMNKDYAASPYPLYEREKDFDTAGGIIKNSMLLNSDLIDSVVIYQNTNKIILGRSHNDYMNHAYLQSDFANESFVRKVLEKKGENVPIGIHSDQLMSFRGTPVVSVGRAIVDPYTKEDLGFILLNVGIDKLKTLWSDIHFTNHTRFYLVDEQQRLIYSQNNDEIGSLVSDVLGSEFDSIRGEGKDYRQDREHYLISATAASANWTAITVIPKSELFGFVNTIVQTIAISLLVLLVLSIITSVYIATGITKPLLILQRKMKLVSQGNLDVTIDIQKGEVGKISMTIDNMLAEIRRMIGQIYRDEQEKRQLEMLALQSQIKPHFMYNTLNVIKWMAKIQGASGIEEALGAFSAVIRFTAKTESDFVTVAEEAAFIRNYTHILDVRYFNKFELSMDIQPEVMSYQTLKFLLQPLVENAIFHGFDEIPYKGKLGIRIYEETGHLVMLVTDNGRGMSQQEDEKPAATGGQLNAIGMDNIRKRIELHFGDAYGLWITSGPDQGTTAKIIVPIINGQGTGE</sequence>
<dbReference type="SMART" id="SM00304">
    <property type="entry name" value="HAMP"/>
    <property type="match status" value="1"/>
</dbReference>
<comment type="subcellular location">
    <subcellularLocation>
        <location evidence="1">Cell membrane</location>
        <topology evidence="1">Multi-pass membrane protein</topology>
    </subcellularLocation>
</comment>
<keyword evidence="3" id="KW-0597">Phosphoprotein</keyword>
<dbReference type="AlphaFoldDB" id="A0A916YJP4"/>
<name>A0A916YJP4_9BACL</name>
<evidence type="ECO:0000256" key="6">
    <source>
        <dbReference type="ARBA" id="ARBA00022741"/>
    </source>
</evidence>
<dbReference type="CDD" id="cd06225">
    <property type="entry name" value="HAMP"/>
    <property type="match status" value="1"/>
</dbReference>
<evidence type="ECO:0000256" key="10">
    <source>
        <dbReference type="ARBA" id="ARBA00023012"/>
    </source>
</evidence>